<dbReference type="HOGENOM" id="CLU_055795_1_0_2"/>
<comment type="caution">
    <text evidence="3">Lacks conserved residue(s) required for the propagation of feature annotation.</text>
</comment>
<dbReference type="SUPFAM" id="SSF142338">
    <property type="entry name" value="CofD-like"/>
    <property type="match status" value="1"/>
</dbReference>
<keyword evidence="1 3" id="KW-0808">Transferase</keyword>
<dbReference type="Pfam" id="PF01933">
    <property type="entry name" value="CofD"/>
    <property type="match status" value="1"/>
</dbReference>
<dbReference type="AlphaFoldDB" id="D2REH4"/>
<dbReference type="InterPro" id="IPR038136">
    <property type="entry name" value="CofD-like_dom_sf"/>
</dbReference>
<name>D2REH4_ARCPA</name>
<proteinExistence type="inferred from homology"/>
<dbReference type="GO" id="GO:0000287">
    <property type="term" value="F:magnesium ion binding"/>
    <property type="evidence" value="ECO:0007669"/>
    <property type="project" value="InterPro"/>
</dbReference>
<dbReference type="NCBIfam" id="TIGR01819">
    <property type="entry name" value="F420_cofD"/>
    <property type="match status" value="1"/>
</dbReference>
<dbReference type="CDD" id="cd07186">
    <property type="entry name" value="CofD_like"/>
    <property type="match status" value="1"/>
</dbReference>
<dbReference type="KEGG" id="apo:Arcpr_1471"/>
<comment type="cofactor">
    <cofactor evidence="3">
        <name>Mg(2+)</name>
        <dbReference type="ChEBI" id="CHEBI:18420"/>
    </cofactor>
</comment>
<dbReference type="eggNOG" id="arCOG04395">
    <property type="taxonomic scope" value="Archaea"/>
</dbReference>
<dbReference type="Gene3D" id="3.40.50.10680">
    <property type="entry name" value="CofD-like domains"/>
    <property type="match status" value="1"/>
</dbReference>
<dbReference type="EMBL" id="CP001857">
    <property type="protein sequence ID" value="ADB58518.1"/>
    <property type="molecule type" value="Genomic_DNA"/>
</dbReference>
<dbReference type="STRING" id="572546.Arcpr_1471"/>
<dbReference type="PANTHER" id="PTHR43007:SF1">
    <property type="entry name" value="2-PHOSPHO-L-LACTATE TRANSFERASE"/>
    <property type="match status" value="1"/>
</dbReference>
<dbReference type="GO" id="GO:0052645">
    <property type="term" value="P:F420-0 metabolic process"/>
    <property type="evidence" value="ECO:0007669"/>
    <property type="project" value="UniProtKB-UniRule"/>
</dbReference>
<keyword evidence="5" id="KW-1185">Reference proteome</keyword>
<comment type="similarity">
    <text evidence="3">Belongs to the CofD family.</text>
</comment>
<dbReference type="InterPro" id="IPR010115">
    <property type="entry name" value="FbiA/CofD"/>
</dbReference>
<dbReference type="GO" id="GO:0043743">
    <property type="term" value="F:LPPG:FO 2-phospho-L-lactate transferase activity"/>
    <property type="evidence" value="ECO:0007669"/>
    <property type="project" value="UniProtKB-EC"/>
</dbReference>
<keyword evidence="2 3" id="KW-0460">Magnesium</keyword>
<dbReference type="Gene3D" id="1.10.8.240">
    <property type="entry name" value="CofD-like domain"/>
    <property type="match status" value="1"/>
</dbReference>
<evidence type="ECO:0000256" key="1">
    <source>
        <dbReference type="ARBA" id="ARBA00022679"/>
    </source>
</evidence>
<accession>D2REH4</accession>
<sequence length="296" mass="33115">MLSGGTGTPKLLRGLKELADFAVIVNTAEDIWISGNRVSPDIDSVLYTLAGIIDDEKWWGIKGDTFRTHEMLLKLGWDEFMAIGDLDRAVHIFRSELLRKGLTLTEATRELRKALGVEQEVLPMCDEDVETRIVTDEGDMHFQEFWVKRKGKPEVIDVYFRGIERARATKDVLRVLKSCDFVLIGPSNPITSIMPIFSIRGVKNFLIDKTVIAVSPIVGNEAVSGPAGKFMRAKGYEVSPLGVADVYKDFLDILVVDDADRHLIGKYDEIKVVATNTIMKTAEDSKRLAEFILNLV</sequence>
<gene>
    <name evidence="3" type="primary">cofD</name>
    <name evidence="4" type="ordered locus">Arcpr_1471</name>
</gene>
<evidence type="ECO:0000313" key="5">
    <source>
        <dbReference type="Proteomes" id="UP000001901"/>
    </source>
</evidence>
<comment type="pathway">
    <text evidence="3">Cofactor biosynthesis; coenzyme F420 biosynthesis.</text>
</comment>
<feature type="binding site" evidence="3">
    <location>
        <position position="43"/>
    </location>
    <ligand>
        <name>7,8-didemethyl-8-hydroxy-5-deazariboflavin</name>
        <dbReference type="ChEBI" id="CHEBI:59904"/>
    </ligand>
</feature>
<reference evidence="4 5" key="1">
    <citation type="journal article" date="2010" name="Stand. Genomic Sci.">
        <title>Complete genome sequence of Archaeoglobus profundus type strain (AV18).</title>
        <authorList>
            <person name="von Jan M."/>
            <person name="Lapidus A."/>
            <person name="Del Rio T.G."/>
            <person name="Copeland A."/>
            <person name="Tice H."/>
            <person name="Cheng J.F."/>
            <person name="Lucas S."/>
            <person name="Chen F."/>
            <person name="Nolan M."/>
            <person name="Goodwin L."/>
            <person name="Han C."/>
            <person name="Pitluck S."/>
            <person name="Liolios K."/>
            <person name="Ivanova N."/>
            <person name="Mavromatis K."/>
            <person name="Ovchinnikova G."/>
            <person name="Chertkov O."/>
            <person name="Pati A."/>
            <person name="Chen A."/>
            <person name="Palaniappan K."/>
            <person name="Land M."/>
            <person name="Hauser L."/>
            <person name="Chang Y.J."/>
            <person name="Jeffries C.D."/>
            <person name="Saunders E."/>
            <person name="Brettin T."/>
            <person name="Detter J.C."/>
            <person name="Chain P."/>
            <person name="Eichinger K."/>
            <person name="Huber H."/>
            <person name="Spring S."/>
            <person name="Rohde M."/>
            <person name="Goker M."/>
            <person name="Wirth R."/>
            <person name="Woyke T."/>
            <person name="Bristow J."/>
            <person name="Eisen J.A."/>
            <person name="Markowitz V."/>
            <person name="Hugenholtz P."/>
            <person name="Kyrpides N.C."/>
            <person name="Klenk H.P."/>
        </authorList>
    </citation>
    <scope>NUCLEOTIDE SEQUENCE [LARGE SCALE GENOMIC DNA]</scope>
    <source>
        <strain evidence="5">DSM 5631 / JCM 9629 / NBRC 100127 / Av18</strain>
    </source>
</reference>
<dbReference type="UniPathway" id="UPA00071"/>
<evidence type="ECO:0000256" key="3">
    <source>
        <dbReference type="HAMAP-Rule" id="MF_01257"/>
    </source>
</evidence>
<dbReference type="EC" id="2.7.8.28" evidence="3"/>
<dbReference type="InterPro" id="IPR002882">
    <property type="entry name" value="CofD"/>
</dbReference>
<dbReference type="HAMAP" id="MF_01257">
    <property type="entry name" value="CofD"/>
    <property type="match status" value="1"/>
</dbReference>
<protein>
    <recommendedName>
        <fullName evidence="3">2-phospho-L-lactate transferase</fullName>
        <ecNumber evidence="3">2.7.8.28</ecNumber>
    </recommendedName>
    <alternativeName>
        <fullName evidence="3">EPPG:FO PEP transferase</fullName>
    </alternativeName>
</protein>
<dbReference type="PaxDb" id="572546-Arcpr_1471"/>
<organism evidence="4 5">
    <name type="scientific">Archaeoglobus profundus (strain DSM 5631 / JCM 9629 / NBRC 100127 / Av18)</name>
    <dbReference type="NCBI Taxonomy" id="572546"/>
    <lineage>
        <taxon>Archaea</taxon>
        <taxon>Methanobacteriati</taxon>
        <taxon>Methanobacteriota</taxon>
        <taxon>Archaeoglobi</taxon>
        <taxon>Archaeoglobales</taxon>
        <taxon>Archaeoglobaceae</taxon>
        <taxon>Archaeoglobus</taxon>
    </lineage>
</organism>
<evidence type="ECO:0000313" key="4">
    <source>
        <dbReference type="EMBL" id="ADB58518.1"/>
    </source>
</evidence>
<comment type="subunit">
    <text evidence="3">Homodimer.</text>
</comment>
<evidence type="ECO:0000256" key="2">
    <source>
        <dbReference type="ARBA" id="ARBA00022842"/>
    </source>
</evidence>
<dbReference type="PANTHER" id="PTHR43007">
    <property type="entry name" value="2-PHOSPHO-L-LACTATE TRANSFERASE"/>
    <property type="match status" value="1"/>
</dbReference>
<comment type="catalytic activity">
    <reaction evidence="3">
        <text>(2S)-lactyl-2-diphospho-5'-guanosine + 7,8-didemethyl-8-hydroxy-5-deazariboflavin = oxidized coenzyme F420-0 + GMP + H(+)</text>
        <dbReference type="Rhea" id="RHEA:63444"/>
        <dbReference type="ChEBI" id="CHEBI:15378"/>
        <dbReference type="ChEBI" id="CHEBI:58115"/>
        <dbReference type="ChEBI" id="CHEBI:59435"/>
        <dbReference type="ChEBI" id="CHEBI:59904"/>
        <dbReference type="ChEBI" id="CHEBI:59907"/>
        <dbReference type="EC" id="2.7.8.28"/>
    </reaction>
</comment>
<comment type="function">
    <text evidence="3">Catalyzes the transfer of the 2-phospholactate moiety from (2S)-lactyl-2-diphospho-5'-guanosine to 7,8-didemethyl-8-hydroxy-5-deazariboflavin (FO) with the formation of oxidized coenzyme F420-0 and GMP.</text>
</comment>
<dbReference type="Proteomes" id="UP000001901">
    <property type="component" value="Chromosome"/>
</dbReference>